<sequence>MMLFMSLFILSISSLMLAYSINPLSGSRVETNKNSVGYAVWVEFQHCWQFISGLINTYLEAMHIDG</sequence>
<organism evidence="2 3">
    <name type="scientific">Kalanchoe fedtschenkoi</name>
    <name type="common">Lavender scallops</name>
    <name type="synonym">South American air plant</name>
    <dbReference type="NCBI Taxonomy" id="63787"/>
    <lineage>
        <taxon>Eukaryota</taxon>
        <taxon>Viridiplantae</taxon>
        <taxon>Streptophyta</taxon>
        <taxon>Embryophyta</taxon>
        <taxon>Tracheophyta</taxon>
        <taxon>Spermatophyta</taxon>
        <taxon>Magnoliopsida</taxon>
        <taxon>eudicotyledons</taxon>
        <taxon>Gunneridae</taxon>
        <taxon>Pentapetalae</taxon>
        <taxon>Saxifragales</taxon>
        <taxon>Crassulaceae</taxon>
        <taxon>Kalanchoe</taxon>
    </lineage>
</organism>
<keyword evidence="1" id="KW-0732">Signal</keyword>
<protein>
    <submittedName>
        <fullName evidence="2">Uncharacterized protein</fullName>
    </submittedName>
</protein>
<dbReference type="EnsemblPlants" id="Kaladp0053s0644.1.v1.1">
    <property type="protein sequence ID" value="Kaladp0053s0644.1.v1.1.CDS.1"/>
    <property type="gene ID" value="Kaladp0053s0644.v1.1"/>
</dbReference>
<evidence type="ECO:0000256" key="1">
    <source>
        <dbReference type="SAM" id="SignalP"/>
    </source>
</evidence>
<feature type="signal peptide" evidence="1">
    <location>
        <begin position="1"/>
        <end position="18"/>
    </location>
</feature>
<feature type="chain" id="PRO_5029654842" evidence="1">
    <location>
        <begin position="19"/>
        <end position="66"/>
    </location>
</feature>
<keyword evidence="3" id="KW-1185">Reference proteome</keyword>
<proteinExistence type="predicted"/>
<dbReference type="AlphaFoldDB" id="A0A7N0U4N9"/>
<evidence type="ECO:0000313" key="3">
    <source>
        <dbReference type="Proteomes" id="UP000594263"/>
    </source>
</evidence>
<evidence type="ECO:0000313" key="2">
    <source>
        <dbReference type="EnsemblPlants" id="Kaladp0053s0644.1.v1.1.CDS.1"/>
    </source>
</evidence>
<reference evidence="2" key="1">
    <citation type="submission" date="2021-01" db="UniProtKB">
        <authorList>
            <consortium name="EnsemblPlants"/>
        </authorList>
    </citation>
    <scope>IDENTIFICATION</scope>
</reference>
<dbReference type="Proteomes" id="UP000594263">
    <property type="component" value="Unplaced"/>
</dbReference>
<dbReference type="Gramene" id="Kaladp0053s0644.1.v1.1">
    <property type="protein sequence ID" value="Kaladp0053s0644.1.v1.1.CDS.1"/>
    <property type="gene ID" value="Kaladp0053s0644.v1.1"/>
</dbReference>
<accession>A0A7N0U4N9</accession>
<name>A0A7N0U4N9_KALFE</name>